<keyword evidence="1" id="KW-0472">Membrane</keyword>
<evidence type="ECO:0000256" key="1">
    <source>
        <dbReference type="SAM" id="Phobius"/>
    </source>
</evidence>
<reference evidence="3" key="1">
    <citation type="journal article" date="2019" name="Int. J. Syst. Evol. Microbiol.">
        <title>The Global Catalogue of Microorganisms (GCM) 10K type strain sequencing project: providing services to taxonomists for standard genome sequencing and annotation.</title>
        <authorList>
            <consortium name="The Broad Institute Genomics Platform"/>
            <consortium name="The Broad Institute Genome Sequencing Center for Infectious Disease"/>
            <person name="Wu L."/>
            <person name="Ma J."/>
        </authorList>
    </citation>
    <scope>NUCLEOTIDE SEQUENCE [LARGE SCALE GENOMIC DNA]</scope>
    <source>
        <strain evidence="3">CCUG 62952</strain>
    </source>
</reference>
<keyword evidence="3" id="KW-1185">Reference proteome</keyword>
<accession>A0ABW3CUA2</accession>
<proteinExistence type="predicted"/>
<feature type="transmembrane region" description="Helical" evidence="1">
    <location>
        <begin position="12"/>
        <end position="31"/>
    </location>
</feature>
<dbReference type="Pfam" id="PF09912">
    <property type="entry name" value="DUF2141"/>
    <property type="match status" value="1"/>
</dbReference>
<comment type="caution">
    <text evidence="2">The sequence shown here is derived from an EMBL/GenBank/DDBJ whole genome shotgun (WGS) entry which is preliminary data.</text>
</comment>
<evidence type="ECO:0000313" key="2">
    <source>
        <dbReference type="EMBL" id="MFD0860859.1"/>
    </source>
</evidence>
<dbReference type="Proteomes" id="UP001596978">
    <property type="component" value="Unassembled WGS sequence"/>
</dbReference>
<name>A0ABW3CUA2_9FLAO</name>
<dbReference type="RefSeq" id="WP_386402781.1">
    <property type="nucleotide sequence ID" value="NZ_JBHTJH010000002.1"/>
</dbReference>
<protein>
    <submittedName>
        <fullName evidence="2">DUF2141 domain-containing protein</fullName>
    </submittedName>
</protein>
<sequence>MDSQKIINTKKHLVIAFFAIAITMLCTWNVMAQEATKAGSITITVNIDNCKNDDGHVLLGLHTAETFMKGPGVKNAKVTIENGKTTATFTNVLPGTYAIMALHDMNDNNRMDFDVNGMPQEHYGLSGNEMSFGPPQFVDAKFEAKEENLHFDIRF</sequence>
<evidence type="ECO:0000313" key="3">
    <source>
        <dbReference type="Proteomes" id="UP001596978"/>
    </source>
</evidence>
<dbReference type="EMBL" id="JBHTJH010000002">
    <property type="protein sequence ID" value="MFD0860859.1"/>
    <property type="molecule type" value="Genomic_DNA"/>
</dbReference>
<keyword evidence="1" id="KW-0812">Transmembrane</keyword>
<gene>
    <name evidence="2" type="ORF">ACFQ1M_01455</name>
</gene>
<organism evidence="2 3">
    <name type="scientific">Sungkyunkwania multivorans</name>
    <dbReference type="NCBI Taxonomy" id="1173618"/>
    <lineage>
        <taxon>Bacteria</taxon>
        <taxon>Pseudomonadati</taxon>
        <taxon>Bacteroidota</taxon>
        <taxon>Flavobacteriia</taxon>
        <taxon>Flavobacteriales</taxon>
        <taxon>Flavobacteriaceae</taxon>
        <taxon>Sungkyunkwania</taxon>
    </lineage>
</organism>
<dbReference type="InterPro" id="IPR018673">
    <property type="entry name" value="DUF2141"/>
</dbReference>
<keyword evidence="1" id="KW-1133">Transmembrane helix</keyword>